<evidence type="ECO:0000313" key="8">
    <source>
        <dbReference type="Proteomes" id="UP000267096"/>
    </source>
</evidence>
<dbReference type="InterPro" id="IPR011531">
    <property type="entry name" value="HCO3_transpt-like_TM_dom"/>
</dbReference>
<dbReference type="GO" id="GO:0050801">
    <property type="term" value="P:monoatomic ion homeostasis"/>
    <property type="evidence" value="ECO:0007669"/>
    <property type="project" value="TreeGrafter"/>
</dbReference>
<name>A0A0M3JQ91_ANISI</name>
<protein>
    <submittedName>
        <fullName evidence="9">Sodium bicarbonate transporter-like protein 11 (inferred by orthology to a human protein)</fullName>
    </submittedName>
</protein>
<evidence type="ECO:0000256" key="1">
    <source>
        <dbReference type="ARBA" id="ARBA00004141"/>
    </source>
</evidence>
<feature type="transmembrane region" description="Helical" evidence="5">
    <location>
        <begin position="7"/>
        <end position="25"/>
    </location>
</feature>
<evidence type="ECO:0000256" key="5">
    <source>
        <dbReference type="SAM" id="Phobius"/>
    </source>
</evidence>
<dbReference type="InterPro" id="IPR003020">
    <property type="entry name" value="HCO3_transpt_euk"/>
</dbReference>
<dbReference type="Pfam" id="PF00955">
    <property type="entry name" value="HCO3_cotransp"/>
    <property type="match status" value="1"/>
</dbReference>
<gene>
    <name evidence="7" type="ORF">ASIM_LOCUS9572</name>
</gene>
<accession>A0A0M3JQ91</accession>
<evidence type="ECO:0000256" key="2">
    <source>
        <dbReference type="ARBA" id="ARBA00022692"/>
    </source>
</evidence>
<dbReference type="Proteomes" id="UP000267096">
    <property type="component" value="Unassembled WGS sequence"/>
</dbReference>
<keyword evidence="4 5" id="KW-0472">Membrane</keyword>
<dbReference type="EMBL" id="UYRR01029772">
    <property type="protein sequence ID" value="VDK40486.1"/>
    <property type="molecule type" value="Genomic_DNA"/>
</dbReference>
<evidence type="ECO:0000313" key="9">
    <source>
        <dbReference type="WBParaSite" id="ASIM_0000984201-mRNA-1"/>
    </source>
</evidence>
<dbReference type="OrthoDB" id="1735926at2759"/>
<sequence>MNVRETRLATLIAHTLILISTYTLLPYPLRWIPTSVLHGLFLYMALTSLAGNEMFERLLLLITEQVPYSLTFLFF</sequence>
<evidence type="ECO:0000259" key="6">
    <source>
        <dbReference type="Pfam" id="PF00955"/>
    </source>
</evidence>
<keyword evidence="3 5" id="KW-1133">Transmembrane helix</keyword>
<dbReference type="PANTHER" id="PTHR11453:SF127">
    <property type="entry name" value="SOLUTE CARRIER FAMILY 4 MEMBER 11"/>
    <property type="match status" value="1"/>
</dbReference>
<feature type="domain" description="Bicarbonate transporter-like transmembrane" evidence="6">
    <location>
        <begin position="2"/>
        <end position="66"/>
    </location>
</feature>
<keyword evidence="8" id="KW-1185">Reference proteome</keyword>
<reference evidence="7 8" key="2">
    <citation type="submission" date="2018-11" db="EMBL/GenBank/DDBJ databases">
        <authorList>
            <consortium name="Pathogen Informatics"/>
        </authorList>
    </citation>
    <scope>NUCLEOTIDE SEQUENCE [LARGE SCALE GENOMIC DNA]</scope>
</reference>
<proteinExistence type="predicted"/>
<keyword evidence="2 5" id="KW-0812">Transmembrane</keyword>
<dbReference type="GO" id="GO:0016323">
    <property type="term" value="C:basolateral plasma membrane"/>
    <property type="evidence" value="ECO:0007669"/>
    <property type="project" value="TreeGrafter"/>
</dbReference>
<reference evidence="9" key="1">
    <citation type="submission" date="2017-02" db="UniProtKB">
        <authorList>
            <consortium name="WormBaseParasite"/>
        </authorList>
    </citation>
    <scope>IDENTIFICATION</scope>
</reference>
<dbReference type="WBParaSite" id="ASIM_0000984201-mRNA-1">
    <property type="protein sequence ID" value="ASIM_0000984201-mRNA-1"/>
    <property type="gene ID" value="ASIM_0000984201"/>
</dbReference>
<comment type="subcellular location">
    <subcellularLocation>
        <location evidence="1">Membrane</location>
        <topology evidence="1">Multi-pass membrane protein</topology>
    </subcellularLocation>
</comment>
<evidence type="ECO:0000313" key="7">
    <source>
        <dbReference type="EMBL" id="VDK40486.1"/>
    </source>
</evidence>
<dbReference type="GO" id="GO:0005452">
    <property type="term" value="F:solute:inorganic anion antiporter activity"/>
    <property type="evidence" value="ECO:0007669"/>
    <property type="project" value="InterPro"/>
</dbReference>
<evidence type="ECO:0000256" key="3">
    <source>
        <dbReference type="ARBA" id="ARBA00022989"/>
    </source>
</evidence>
<dbReference type="GO" id="GO:0006820">
    <property type="term" value="P:monoatomic anion transport"/>
    <property type="evidence" value="ECO:0007669"/>
    <property type="project" value="InterPro"/>
</dbReference>
<evidence type="ECO:0000256" key="4">
    <source>
        <dbReference type="ARBA" id="ARBA00023136"/>
    </source>
</evidence>
<dbReference type="AlphaFoldDB" id="A0A0M3JQ91"/>
<organism evidence="9">
    <name type="scientific">Anisakis simplex</name>
    <name type="common">Herring worm</name>
    <dbReference type="NCBI Taxonomy" id="6269"/>
    <lineage>
        <taxon>Eukaryota</taxon>
        <taxon>Metazoa</taxon>
        <taxon>Ecdysozoa</taxon>
        <taxon>Nematoda</taxon>
        <taxon>Chromadorea</taxon>
        <taxon>Rhabditida</taxon>
        <taxon>Spirurina</taxon>
        <taxon>Ascaridomorpha</taxon>
        <taxon>Ascaridoidea</taxon>
        <taxon>Anisakidae</taxon>
        <taxon>Anisakis</taxon>
        <taxon>Anisakis simplex complex</taxon>
    </lineage>
</organism>
<dbReference type="PANTHER" id="PTHR11453">
    <property type="entry name" value="ANION EXCHANGE PROTEIN"/>
    <property type="match status" value="1"/>
</dbReference>